<dbReference type="InterPro" id="IPR011339">
    <property type="entry name" value="ISCU"/>
</dbReference>
<proteinExistence type="inferred from homology"/>
<evidence type="ECO:0000259" key="8">
    <source>
        <dbReference type="Pfam" id="PF01592"/>
    </source>
</evidence>
<evidence type="ECO:0000313" key="9">
    <source>
        <dbReference type="Proteomes" id="UP000694846"/>
    </source>
</evidence>
<evidence type="ECO:0000256" key="6">
    <source>
        <dbReference type="ARBA" id="ARBA00077466"/>
    </source>
</evidence>
<dbReference type="OrthoDB" id="1925777at2759"/>
<evidence type="ECO:0000256" key="1">
    <source>
        <dbReference type="ARBA" id="ARBA00006420"/>
    </source>
</evidence>
<protein>
    <recommendedName>
        <fullName evidence="4">Iron-sulfur cluster assembly enzyme ISCU</fullName>
    </recommendedName>
    <alternativeName>
        <fullName evidence="6">NifU-like N-terminal domain-containing protein</fullName>
    </alternativeName>
    <alternativeName>
        <fullName evidence="5">NifU-like protein</fullName>
    </alternativeName>
</protein>
<dbReference type="SUPFAM" id="SSF82649">
    <property type="entry name" value="SufE/NifU"/>
    <property type="match status" value="1"/>
</dbReference>
<sequence>MLVTLTNCTYFSFFRRATEFWLCSSALCQELCFLSIFDYIRFVNTMFLVKVPRYLTKKANSVPCLLYHKNVIDHYENPRNVGSLNKNDKNVGTGLVGAPACGDVMKLQIKVDDDGRIIDAKFKTFGCGSAIASSSLATEWVKGKTVDEALSLKNTAIAKELSLPPVKLHCSMLAEDAIKAALSDYRIKQQEKKKSKED</sequence>
<dbReference type="GO" id="GO:0005506">
    <property type="term" value="F:iron ion binding"/>
    <property type="evidence" value="ECO:0007669"/>
    <property type="project" value="UniProtKB-UniRule"/>
</dbReference>
<evidence type="ECO:0000256" key="5">
    <source>
        <dbReference type="ARBA" id="ARBA00075306"/>
    </source>
</evidence>
<keyword evidence="2" id="KW-0479">Metal-binding</keyword>
<dbReference type="CDD" id="cd06664">
    <property type="entry name" value="IscU_like"/>
    <property type="match status" value="1"/>
</dbReference>
<dbReference type="GO" id="GO:0044572">
    <property type="term" value="P:[4Fe-4S] cluster assembly"/>
    <property type="evidence" value="ECO:0007669"/>
    <property type="project" value="UniProtKB-ARBA"/>
</dbReference>
<dbReference type="GO" id="GO:0005739">
    <property type="term" value="C:mitochondrion"/>
    <property type="evidence" value="ECO:0007669"/>
    <property type="project" value="UniProtKB-ARBA"/>
</dbReference>
<dbReference type="NCBIfam" id="TIGR01999">
    <property type="entry name" value="iscU"/>
    <property type="match status" value="1"/>
</dbReference>
<dbReference type="InterPro" id="IPR002871">
    <property type="entry name" value="NIF_FeS_clus_asmbl_NifU_N"/>
</dbReference>
<dbReference type="GO" id="GO:0051536">
    <property type="term" value="F:iron-sulfur cluster binding"/>
    <property type="evidence" value="ECO:0007669"/>
    <property type="project" value="UniProtKB-UniRule"/>
</dbReference>
<dbReference type="Proteomes" id="UP000694846">
    <property type="component" value="Unplaced"/>
</dbReference>
<evidence type="ECO:0000313" key="10">
    <source>
        <dbReference type="RefSeq" id="XP_025417286.1"/>
    </source>
</evidence>
<accession>A0A8B8G3W5</accession>
<keyword evidence="3" id="KW-0408">Iron</keyword>
<dbReference type="PANTHER" id="PTHR10093">
    <property type="entry name" value="IRON-SULFUR CLUSTER ASSEMBLY ENZYME NIFU HOMOLOG"/>
    <property type="match status" value="1"/>
</dbReference>
<dbReference type="AlphaFoldDB" id="A0A8B8G3W5"/>
<feature type="domain" description="NIF system FeS cluster assembly NifU N-terminal" evidence="8">
    <location>
        <begin position="67"/>
        <end position="191"/>
    </location>
</feature>
<evidence type="ECO:0000256" key="3">
    <source>
        <dbReference type="ARBA" id="ARBA00023004"/>
    </source>
</evidence>
<gene>
    <name evidence="10" type="primary">LOC112688341</name>
</gene>
<dbReference type="Gene3D" id="3.90.1010.10">
    <property type="match status" value="1"/>
</dbReference>
<evidence type="ECO:0000256" key="2">
    <source>
        <dbReference type="ARBA" id="ARBA00022723"/>
    </source>
</evidence>
<name>A0A8B8G3W5_9HEMI</name>
<keyword evidence="9" id="KW-1185">Reference proteome</keyword>
<dbReference type="Pfam" id="PF01592">
    <property type="entry name" value="NifU_N"/>
    <property type="match status" value="1"/>
</dbReference>
<reference evidence="10" key="1">
    <citation type="submission" date="2025-08" db="UniProtKB">
        <authorList>
            <consortium name="RefSeq"/>
        </authorList>
    </citation>
    <scope>IDENTIFICATION</scope>
    <source>
        <tissue evidence="10">Whole body</tissue>
    </source>
</reference>
<dbReference type="CTD" id="23479"/>
<organism evidence="9 10">
    <name type="scientific">Sipha flava</name>
    <name type="common">yellow sugarcane aphid</name>
    <dbReference type="NCBI Taxonomy" id="143950"/>
    <lineage>
        <taxon>Eukaryota</taxon>
        <taxon>Metazoa</taxon>
        <taxon>Ecdysozoa</taxon>
        <taxon>Arthropoda</taxon>
        <taxon>Hexapoda</taxon>
        <taxon>Insecta</taxon>
        <taxon>Pterygota</taxon>
        <taxon>Neoptera</taxon>
        <taxon>Paraneoptera</taxon>
        <taxon>Hemiptera</taxon>
        <taxon>Sternorrhyncha</taxon>
        <taxon>Aphidomorpha</taxon>
        <taxon>Aphidoidea</taxon>
        <taxon>Aphididae</taxon>
        <taxon>Sipha</taxon>
    </lineage>
</organism>
<dbReference type="FunFam" id="3.90.1010.10:FF:000008">
    <property type="entry name" value="Iron-sulfur cluster assembly enzyme"/>
    <property type="match status" value="1"/>
</dbReference>
<comment type="similarity">
    <text evidence="1 7">Belongs to the NifU family.</text>
</comment>
<evidence type="ECO:0000256" key="4">
    <source>
        <dbReference type="ARBA" id="ARBA00069498"/>
    </source>
</evidence>
<dbReference type="RefSeq" id="XP_025417286.1">
    <property type="nucleotide sequence ID" value="XM_025561501.1"/>
</dbReference>
<dbReference type="GeneID" id="112688341"/>
<evidence type="ECO:0000256" key="7">
    <source>
        <dbReference type="RuleBase" id="RU362089"/>
    </source>
</evidence>